<protein>
    <submittedName>
        <fullName evidence="8">FtsX-like permease family protein</fullName>
    </submittedName>
</protein>
<comment type="subcellular location">
    <subcellularLocation>
        <location evidence="1">Cell membrane</location>
        <topology evidence="1">Multi-pass membrane protein</topology>
    </subcellularLocation>
</comment>
<keyword evidence="5 6" id="KW-0472">Membrane</keyword>
<dbReference type="RefSeq" id="WP_124155669.1">
    <property type="nucleotide sequence ID" value="NZ_RCBY01000363.1"/>
</dbReference>
<accession>A0A3N6PCR7</accession>
<evidence type="ECO:0000256" key="5">
    <source>
        <dbReference type="ARBA" id="ARBA00023136"/>
    </source>
</evidence>
<dbReference type="Proteomes" id="UP000269154">
    <property type="component" value="Unassembled WGS sequence"/>
</dbReference>
<evidence type="ECO:0000256" key="1">
    <source>
        <dbReference type="ARBA" id="ARBA00004651"/>
    </source>
</evidence>
<dbReference type="EMBL" id="RCBY01000363">
    <property type="protein sequence ID" value="RQH22477.1"/>
    <property type="molecule type" value="Genomic_DNA"/>
</dbReference>
<proteinExistence type="predicted"/>
<organism evidence="8 9">
    <name type="scientific">Okeania hirsuta</name>
    <dbReference type="NCBI Taxonomy" id="1458930"/>
    <lineage>
        <taxon>Bacteria</taxon>
        <taxon>Bacillati</taxon>
        <taxon>Cyanobacteriota</taxon>
        <taxon>Cyanophyceae</taxon>
        <taxon>Oscillatoriophycideae</taxon>
        <taxon>Oscillatoriales</taxon>
        <taxon>Microcoleaceae</taxon>
        <taxon>Okeania</taxon>
    </lineage>
</organism>
<feature type="transmembrane region" description="Helical" evidence="6">
    <location>
        <begin position="20"/>
        <end position="47"/>
    </location>
</feature>
<dbReference type="InterPro" id="IPR003838">
    <property type="entry name" value="ABC3_permease_C"/>
</dbReference>
<evidence type="ECO:0000259" key="7">
    <source>
        <dbReference type="Pfam" id="PF02687"/>
    </source>
</evidence>
<gene>
    <name evidence="8" type="ORF">D5R40_30890</name>
</gene>
<keyword evidence="9" id="KW-1185">Reference proteome</keyword>
<reference evidence="8 9" key="1">
    <citation type="journal article" date="2018" name="ACS Chem. Biol.">
        <title>Ketoreductase domain dysfunction expands chemodiversity: malyngamide biosynthesis in the cyanobacterium Okeania hirsuta.</title>
        <authorList>
            <person name="Moss N.A."/>
            <person name="Leao T."/>
            <person name="Rankin M."/>
            <person name="McCullough T.M."/>
            <person name="Qu P."/>
            <person name="Korobeynikov A."/>
            <person name="Smith J.L."/>
            <person name="Gerwick L."/>
            <person name="Gerwick W.H."/>
        </authorList>
    </citation>
    <scope>NUCLEOTIDE SEQUENCE [LARGE SCALE GENOMIC DNA]</scope>
    <source>
        <strain evidence="8 9">PAB10Feb10-1</strain>
    </source>
</reference>
<dbReference type="GO" id="GO:0005886">
    <property type="term" value="C:plasma membrane"/>
    <property type="evidence" value="ECO:0007669"/>
    <property type="project" value="UniProtKB-SubCell"/>
</dbReference>
<keyword evidence="2" id="KW-1003">Cell membrane</keyword>
<feature type="domain" description="ABC3 transporter permease C-terminal" evidence="7">
    <location>
        <begin position="10"/>
        <end position="66"/>
    </location>
</feature>
<evidence type="ECO:0000256" key="4">
    <source>
        <dbReference type="ARBA" id="ARBA00022989"/>
    </source>
</evidence>
<evidence type="ECO:0000256" key="3">
    <source>
        <dbReference type="ARBA" id="ARBA00022692"/>
    </source>
</evidence>
<comment type="caution">
    <text evidence="8">The sequence shown here is derived from an EMBL/GenBank/DDBJ whole genome shotgun (WGS) entry which is preliminary data.</text>
</comment>
<evidence type="ECO:0000256" key="6">
    <source>
        <dbReference type="SAM" id="Phobius"/>
    </source>
</evidence>
<evidence type="ECO:0000313" key="8">
    <source>
        <dbReference type="EMBL" id="RQH22477.1"/>
    </source>
</evidence>
<dbReference type="Pfam" id="PF02687">
    <property type="entry name" value="FtsX"/>
    <property type="match status" value="1"/>
</dbReference>
<dbReference type="AlphaFoldDB" id="A0A3N6PCR7"/>
<evidence type="ECO:0000256" key="2">
    <source>
        <dbReference type="ARBA" id="ARBA00022475"/>
    </source>
</evidence>
<sequence length="99" mass="10899">MRDLLKLEFAKAFGANSMTLAWQFIVENILVTLIGGGIGLLLALGALEIIETLSFLTHIELGLQLNVFLFRNIPLSGVWAAFRRAPRLQDVENSGCLTL</sequence>
<keyword evidence="3 6" id="KW-0812">Transmembrane</keyword>
<keyword evidence="4 6" id="KW-1133">Transmembrane helix</keyword>
<name>A0A3N6PCR7_9CYAN</name>
<evidence type="ECO:0000313" key="9">
    <source>
        <dbReference type="Proteomes" id="UP000269154"/>
    </source>
</evidence>